<dbReference type="Proteomes" id="UP000007306">
    <property type="component" value="Chromosome 7"/>
</dbReference>
<dbReference type="AlphaFoldDB" id="I1QB95"/>
<keyword evidence="1" id="KW-0812">Transmembrane</keyword>
<reference evidence="2" key="1">
    <citation type="submission" date="2015-06" db="UniProtKB">
        <authorList>
            <consortium name="EnsemblPlants"/>
        </authorList>
    </citation>
    <scope>IDENTIFICATION</scope>
</reference>
<sequence>IRAASEEPVGCGRSRWQASAAAECSGRAAVGECGSEVAAGRGRSGRQASSAAGASRCYSTTTLFGALAASFALSFFLITIFICPQALHVARRRRDRPLVMEQEQQ</sequence>
<evidence type="ECO:0000256" key="1">
    <source>
        <dbReference type="SAM" id="Phobius"/>
    </source>
</evidence>
<protein>
    <submittedName>
        <fullName evidence="2">Uncharacterized protein</fullName>
    </submittedName>
</protein>
<dbReference type="HOGENOM" id="CLU_2243454_0_0_1"/>
<dbReference type="Gramene" id="ORGLA07G0138700.1">
    <property type="protein sequence ID" value="ORGLA07G0138700.1"/>
    <property type="gene ID" value="ORGLA07G0138700"/>
</dbReference>
<accession>I1QB95</accession>
<keyword evidence="1" id="KW-1133">Transmembrane helix</keyword>
<organism evidence="2 3">
    <name type="scientific">Oryza glaberrima</name>
    <name type="common">African rice</name>
    <dbReference type="NCBI Taxonomy" id="4538"/>
    <lineage>
        <taxon>Eukaryota</taxon>
        <taxon>Viridiplantae</taxon>
        <taxon>Streptophyta</taxon>
        <taxon>Embryophyta</taxon>
        <taxon>Tracheophyta</taxon>
        <taxon>Spermatophyta</taxon>
        <taxon>Magnoliopsida</taxon>
        <taxon>Liliopsida</taxon>
        <taxon>Poales</taxon>
        <taxon>Poaceae</taxon>
        <taxon>BOP clade</taxon>
        <taxon>Oryzoideae</taxon>
        <taxon>Oryzeae</taxon>
        <taxon>Oryzinae</taxon>
        <taxon>Oryza</taxon>
    </lineage>
</organism>
<reference evidence="2 3" key="2">
    <citation type="submission" date="2018-04" db="EMBL/GenBank/DDBJ databases">
        <title>OglaRS2 (Oryza glaberrima Reference Sequence Version 2).</title>
        <authorList>
            <person name="Zhang J."/>
            <person name="Kudrna D."/>
            <person name="Lee S."/>
            <person name="Talag J."/>
            <person name="Rajasekar S."/>
            <person name="Wing R.A."/>
        </authorList>
    </citation>
    <scope>NUCLEOTIDE SEQUENCE [LARGE SCALE GENOMIC DNA]</scope>
    <source>
        <strain evidence="2 3">cv. IRGC 96717</strain>
    </source>
</reference>
<name>I1QB95_ORYGL</name>
<proteinExistence type="predicted"/>
<keyword evidence="1" id="KW-0472">Membrane</keyword>
<dbReference type="EnsemblPlants" id="ORGLA07G0138700.1">
    <property type="protein sequence ID" value="ORGLA07G0138700.1"/>
    <property type="gene ID" value="ORGLA07G0138700"/>
</dbReference>
<keyword evidence="3" id="KW-1185">Reference proteome</keyword>
<evidence type="ECO:0000313" key="3">
    <source>
        <dbReference type="Proteomes" id="UP000007306"/>
    </source>
</evidence>
<evidence type="ECO:0000313" key="2">
    <source>
        <dbReference type="EnsemblPlants" id="ORGLA07G0138700.1"/>
    </source>
</evidence>
<feature type="transmembrane region" description="Helical" evidence="1">
    <location>
        <begin position="63"/>
        <end position="87"/>
    </location>
</feature>